<dbReference type="Proteomes" id="UP000256779">
    <property type="component" value="Unassembled WGS sequence"/>
</dbReference>
<dbReference type="InterPro" id="IPR009049">
    <property type="entry name" value="Argininosuccinate_lyase"/>
</dbReference>
<keyword evidence="5" id="KW-0963">Cytoplasm</keyword>
<dbReference type="InterPro" id="IPR020557">
    <property type="entry name" value="Fumarate_lyase_CS"/>
</dbReference>
<dbReference type="EMBL" id="QREG01000026">
    <property type="protein sequence ID" value="RED93203.1"/>
    <property type="molecule type" value="Genomic_DNA"/>
</dbReference>
<dbReference type="PRINTS" id="PR00149">
    <property type="entry name" value="FUMRATELYASE"/>
</dbReference>
<accession>A0A3D9KYZ8</accession>
<dbReference type="PANTHER" id="PTHR43814">
    <property type="entry name" value="ARGININOSUCCINATE LYASE"/>
    <property type="match status" value="1"/>
</dbReference>
<dbReference type="Gene3D" id="1.20.200.10">
    <property type="entry name" value="Fumarase/aspartase (Central domain)"/>
    <property type="match status" value="1"/>
</dbReference>
<dbReference type="RefSeq" id="WP_115870000.1">
    <property type="nucleotide sequence ID" value="NZ_QREG01000026.1"/>
</dbReference>
<comment type="caution">
    <text evidence="7">The sequence shown here is derived from an EMBL/GenBank/DDBJ whole genome shotgun (WGS) entry which is preliminary data.</text>
</comment>
<dbReference type="SUPFAM" id="SSF48557">
    <property type="entry name" value="L-aspartase-like"/>
    <property type="match status" value="1"/>
</dbReference>
<dbReference type="GO" id="GO:0004056">
    <property type="term" value="F:argininosuccinate lyase activity"/>
    <property type="evidence" value="ECO:0007669"/>
    <property type="project" value="UniProtKB-UniRule"/>
</dbReference>
<keyword evidence="8" id="KW-1185">Reference proteome</keyword>
<keyword evidence="4 5" id="KW-0055">Arginine biosynthesis</keyword>
<dbReference type="OrthoDB" id="9769623at2"/>
<dbReference type="InterPro" id="IPR000362">
    <property type="entry name" value="Fumarate_lyase_fam"/>
</dbReference>
<dbReference type="NCBIfam" id="TIGR00838">
    <property type="entry name" value="argH"/>
    <property type="match status" value="1"/>
</dbReference>
<dbReference type="InterPro" id="IPR008948">
    <property type="entry name" value="L-Aspartase-like"/>
</dbReference>
<dbReference type="GO" id="GO:0042450">
    <property type="term" value="P:L-arginine biosynthetic process via ornithine"/>
    <property type="evidence" value="ECO:0007669"/>
    <property type="project" value="UniProtKB-UniRule"/>
</dbReference>
<dbReference type="PANTHER" id="PTHR43814:SF1">
    <property type="entry name" value="ARGININOSUCCINATE LYASE"/>
    <property type="match status" value="1"/>
</dbReference>
<dbReference type="CDD" id="cd01359">
    <property type="entry name" value="Argininosuccinate_lyase"/>
    <property type="match status" value="1"/>
</dbReference>
<dbReference type="Gene3D" id="1.10.40.30">
    <property type="entry name" value="Fumarase/aspartase (C-terminal domain)"/>
    <property type="match status" value="1"/>
</dbReference>
<dbReference type="EC" id="4.3.2.1" evidence="3 5"/>
<dbReference type="Gene3D" id="1.10.275.10">
    <property type="entry name" value="Fumarase/aspartase (N-terminal domain)"/>
    <property type="match status" value="1"/>
</dbReference>
<gene>
    <name evidence="5" type="primary">argH</name>
    <name evidence="7" type="ORF">C7460_12642</name>
</gene>
<protein>
    <recommendedName>
        <fullName evidence="3 5">Argininosuccinate lyase</fullName>
        <shortName evidence="5">ASAL</shortName>
        <ecNumber evidence="3 5">4.3.2.1</ecNumber>
    </recommendedName>
    <alternativeName>
        <fullName evidence="5">Arginosuccinase</fullName>
    </alternativeName>
</protein>
<dbReference type="UniPathway" id="UPA00068">
    <property type="reaction ID" value="UER00114"/>
</dbReference>
<proteinExistence type="inferred from homology"/>
<evidence type="ECO:0000313" key="8">
    <source>
        <dbReference type="Proteomes" id="UP000256779"/>
    </source>
</evidence>
<dbReference type="GO" id="GO:0005829">
    <property type="term" value="C:cytosol"/>
    <property type="evidence" value="ECO:0007669"/>
    <property type="project" value="TreeGrafter"/>
</dbReference>
<sequence length="443" mass="50040">MKLWQKSTDVNKKIEAFTIGNDQELDLLLAPYDILGSLAHIQMLQEIGLLEKSELKELSEELKSLYLLALKGELTIDEGMEDIHSQVEFLLTQKLGEVGKKIHSGRSRNDQVLVDLKMYFRSEIEEIAGMIESFTSTLLRQSEMYKDVLIPGYTHMQVAMPSSIGLWLGAYAESLSDDLIALRAAYEMINKNPLGSAAGYGSSFPLDRERTTRLLGFDEPNYNVVYAQMTRGKSEVALANALASIATTLAKFSMDVCMYAGQNFGFISFPDELTTGSSIMPHKKNPDVFELVRGRCNQLMSLPNELHLLLSNLPSGYHRDLQQLKEHLFPGIQTLKQCLDIADFAIGKLKVNPNIINDPRYDYLFTVELVNELVLQGMPFRDAYREVGKRVEEGTYEPNREVKHAHLGSLGNLANEQIGEKIERELAKFNFEEVRQCFDALIR</sequence>
<feature type="domain" description="Fumarate lyase N-terminal" evidence="6">
    <location>
        <begin position="36"/>
        <end position="300"/>
    </location>
</feature>
<dbReference type="Pfam" id="PF00206">
    <property type="entry name" value="Lyase_1"/>
    <property type="match status" value="1"/>
</dbReference>
<evidence type="ECO:0000256" key="2">
    <source>
        <dbReference type="ARBA" id="ARBA00004941"/>
    </source>
</evidence>
<comment type="subcellular location">
    <subcellularLocation>
        <location evidence="5">Cytoplasm</location>
    </subcellularLocation>
</comment>
<evidence type="ECO:0000256" key="4">
    <source>
        <dbReference type="ARBA" id="ARBA00022571"/>
    </source>
</evidence>
<comment type="pathway">
    <text evidence="2 5">Amino-acid biosynthesis; L-arginine biosynthesis; L-arginine from L-ornithine and carbamoyl phosphate: step 3/3.</text>
</comment>
<evidence type="ECO:0000259" key="6">
    <source>
        <dbReference type="Pfam" id="PF00206"/>
    </source>
</evidence>
<evidence type="ECO:0000256" key="3">
    <source>
        <dbReference type="ARBA" id="ARBA00012338"/>
    </source>
</evidence>
<evidence type="ECO:0000313" key="7">
    <source>
        <dbReference type="EMBL" id="RED93203.1"/>
    </source>
</evidence>
<dbReference type="PROSITE" id="PS00163">
    <property type="entry name" value="FUMARATE_LYASES"/>
    <property type="match status" value="1"/>
</dbReference>
<organism evidence="7 8">
    <name type="scientific">Marinoscillum furvescens DSM 4134</name>
    <dbReference type="NCBI Taxonomy" id="1122208"/>
    <lineage>
        <taxon>Bacteria</taxon>
        <taxon>Pseudomonadati</taxon>
        <taxon>Bacteroidota</taxon>
        <taxon>Cytophagia</taxon>
        <taxon>Cytophagales</taxon>
        <taxon>Reichenbachiellaceae</taxon>
        <taxon>Marinoscillum</taxon>
    </lineage>
</organism>
<evidence type="ECO:0000256" key="5">
    <source>
        <dbReference type="HAMAP-Rule" id="MF_00006"/>
    </source>
</evidence>
<comment type="catalytic activity">
    <reaction evidence="1 5">
        <text>2-(N(omega)-L-arginino)succinate = fumarate + L-arginine</text>
        <dbReference type="Rhea" id="RHEA:24020"/>
        <dbReference type="ChEBI" id="CHEBI:29806"/>
        <dbReference type="ChEBI" id="CHEBI:32682"/>
        <dbReference type="ChEBI" id="CHEBI:57472"/>
        <dbReference type="EC" id="4.3.2.1"/>
    </reaction>
</comment>
<name>A0A3D9KYZ8_MARFU</name>
<keyword evidence="5" id="KW-0028">Amino-acid biosynthesis</keyword>
<dbReference type="AlphaFoldDB" id="A0A3D9KYZ8"/>
<reference evidence="7 8" key="1">
    <citation type="submission" date="2018-07" db="EMBL/GenBank/DDBJ databases">
        <title>Genomic Encyclopedia of Type Strains, Phase IV (KMG-IV): sequencing the most valuable type-strain genomes for metagenomic binning, comparative biology and taxonomic classification.</title>
        <authorList>
            <person name="Goeker M."/>
        </authorList>
    </citation>
    <scope>NUCLEOTIDE SEQUENCE [LARGE SCALE GENOMIC DNA]</scope>
    <source>
        <strain evidence="7 8">DSM 4134</strain>
    </source>
</reference>
<keyword evidence="5 7" id="KW-0456">Lyase</keyword>
<comment type="similarity">
    <text evidence="5">Belongs to the lyase 1 family. Argininosuccinate lyase subfamily.</text>
</comment>
<dbReference type="InterPro" id="IPR024083">
    <property type="entry name" value="Fumarase/histidase_N"/>
</dbReference>
<dbReference type="InterPro" id="IPR022761">
    <property type="entry name" value="Fumarate_lyase_N"/>
</dbReference>
<dbReference type="PRINTS" id="PR00145">
    <property type="entry name" value="ARGSUCLYASE"/>
</dbReference>
<evidence type="ECO:0000256" key="1">
    <source>
        <dbReference type="ARBA" id="ARBA00000985"/>
    </source>
</evidence>
<dbReference type="HAMAP" id="MF_00006">
    <property type="entry name" value="Arg_succ_lyase"/>
    <property type="match status" value="1"/>
</dbReference>